<dbReference type="InterPro" id="IPR047088">
    <property type="entry name" value="ORC5_C"/>
</dbReference>
<reference evidence="10 11" key="1">
    <citation type="journal article" date="2016" name="Sci. Rep.">
        <title>Peltaster fructicola genome reveals evolution from an invasive phytopathogen to an ectophytic parasite.</title>
        <authorList>
            <person name="Xu C."/>
            <person name="Chen H."/>
            <person name="Gleason M.L."/>
            <person name="Xu J.R."/>
            <person name="Liu H."/>
            <person name="Zhang R."/>
            <person name="Sun G."/>
        </authorList>
    </citation>
    <scope>NUCLEOTIDE SEQUENCE [LARGE SCALE GENOMIC DNA]</scope>
    <source>
        <strain evidence="10 11">LNHT1506</strain>
    </source>
</reference>
<dbReference type="Pfam" id="PF13191">
    <property type="entry name" value="AAA_16"/>
    <property type="match status" value="1"/>
</dbReference>
<dbReference type="EMBL" id="CP051143">
    <property type="protein sequence ID" value="QIX02495.1"/>
    <property type="molecule type" value="Genomic_DNA"/>
</dbReference>
<evidence type="ECO:0000256" key="5">
    <source>
        <dbReference type="ARBA" id="ARBA00022840"/>
    </source>
</evidence>
<evidence type="ECO:0000256" key="3">
    <source>
        <dbReference type="ARBA" id="ARBA00022705"/>
    </source>
</evidence>
<dbReference type="Proteomes" id="UP000503462">
    <property type="component" value="Chromosome 5"/>
</dbReference>
<comment type="subcellular location">
    <subcellularLocation>
        <location evidence="1">Nucleus</location>
    </subcellularLocation>
</comment>
<dbReference type="SUPFAM" id="SSF52540">
    <property type="entry name" value="P-loop containing nucleoside triphosphate hydrolases"/>
    <property type="match status" value="1"/>
</dbReference>
<sequence>MAVKDLPDELVQILANEWPCREAQPSLLIPTTVVIEGPSATGKSGVVRAYLQAIDLPYTIVRCRECVTERHLLERTVRAVEDIVAKRTAADVSIDRNGKCESINALSTHLQDLMKPFDHFILVIDGVDKQREASSTLRPALARLGEIIPNLTTILIVQDSPPGAWRKPGIPHISFPAYTRDESITIVSSTPLDIFTRLDPGEYADELHDEDKAWLWPRFCAAVWDSMAQSAARDLTSFSDLCVKLWTPFVAPIVNGDLGTRDFSRLMVLQRKLFQDENALLDHIVDEDTLAVKTQLQLPYYAKWLLLAAFLASTNPTRMDALYFMKSTEKKRRKKGGIRPTGKAAQHKMPRHLMAPASFPLDRLLAILHAILPDDLRNSIDVYTQIATLTSLRLLARSSGLGQGDAIEAGSKWKIGPVVTWELISSLAGTLNFAIADYMVV</sequence>
<dbReference type="AlphaFoldDB" id="A0A6H0Y6G9"/>
<evidence type="ECO:0000259" key="9">
    <source>
        <dbReference type="Pfam" id="PF21639"/>
    </source>
</evidence>
<comment type="similarity">
    <text evidence="2">Belongs to the ORC5 family.</text>
</comment>
<dbReference type="GO" id="GO:0005664">
    <property type="term" value="C:nuclear origin of replication recognition complex"/>
    <property type="evidence" value="ECO:0007669"/>
    <property type="project" value="TreeGrafter"/>
</dbReference>
<evidence type="ECO:0000256" key="2">
    <source>
        <dbReference type="ARBA" id="ARBA00006269"/>
    </source>
</evidence>
<dbReference type="Pfam" id="PF14630">
    <property type="entry name" value="ORC5_C"/>
    <property type="match status" value="1"/>
</dbReference>
<evidence type="ECO:0000256" key="1">
    <source>
        <dbReference type="ARBA" id="ARBA00004123"/>
    </source>
</evidence>
<dbReference type="InterPro" id="IPR048866">
    <property type="entry name" value="ORC5_lid"/>
</dbReference>
<evidence type="ECO:0000259" key="8">
    <source>
        <dbReference type="Pfam" id="PF14630"/>
    </source>
</evidence>
<keyword evidence="5" id="KW-0067">ATP-binding</keyword>
<feature type="domain" description="ORC5 lid" evidence="9">
    <location>
        <begin position="216"/>
        <end position="275"/>
    </location>
</feature>
<proteinExistence type="inferred from homology"/>
<keyword evidence="6" id="KW-0539">Nucleus</keyword>
<evidence type="ECO:0000256" key="4">
    <source>
        <dbReference type="ARBA" id="ARBA00022741"/>
    </source>
</evidence>
<keyword evidence="11" id="KW-1185">Reference proteome</keyword>
<dbReference type="InterPro" id="IPR041664">
    <property type="entry name" value="AAA_16"/>
</dbReference>
<gene>
    <name evidence="10" type="ORF">AMS68_008012</name>
</gene>
<keyword evidence="4" id="KW-0547">Nucleotide-binding</keyword>
<feature type="domain" description="Orc1-like AAA ATPase" evidence="7">
    <location>
        <begin position="31"/>
        <end position="152"/>
    </location>
</feature>
<dbReference type="Pfam" id="PF21639">
    <property type="entry name" value="ORC5_lid"/>
    <property type="match status" value="1"/>
</dbReference>
<dbReference type="OrthoDB" id="365981at2759"/>
<accession>A0A6H0Y6G9</accession>
<dbReference type="Gene3D" id="3.40.50.300">
    <property type="entry name" value="P-loop containing nucleotide triphosphate hydrolases"/>
    <property type="match status" value="1"/>
</dbReference>
<dbReference type="PANTHER" id="PTHR12705:SF0">
    <property type="entry name" value="ORIGIN RECOGNITION COMPLEX SUBUNIT 5"/>
    <property type="match status" value="1"/>
</dbReference>
<name>A0A6H0Y6G9_9PEZI</name>
<keyword evidence="3" id="KW-0235">DNA replication</keyword>
<evidence type="ECO:0000313" key="11">
    <source>
        <dbReference type="Proteomes" id="UP000503462"/>
    </source>
</evidence>
<feature type="domain" description="Origin recognition complex subunit 5 C-terminal" evidence="8">
    <location>
        <begin position="298"/>
        <end position="439"/>
    </location>
</feature>
<dbReference type="InterPro" id="IPR020796">
    <property type="entry name" value="ORC5"/>
</dbReference>
<dbReference type="GO" id="GO:0003688">
    <property type="term" value="F:DNA replication origin binding"/>
    <property type="evidence" value="ECO:0007669"/>
    <property type="project" value="TreeGrafter"/>
</dbReference>
<dbReference type="InterPro" id="IPR027417">
    <property type="entry name" value="P-loop_NTPase"/>
</dbReference>
<dbReference type="GO" id="GO:0006270">
    <property type="term" value="P:DNA replication initiation"/>
    <property type="evidence" value="ECO:0007669"/>
    <property type="project" value="TreeGrafter"/>
</dbReference>
<evidence type="ECO:0000313" key="10">
    <source>
        <dbReference type="EMBL" id="QIX02495.1"/>
    </source>
</evidence>
<evidence type="ECO:0000256" key="6">
    <source>
        <dbReference type="ARBA" id="ARBA00023242"/>
    </source>
</evidence>
<dbReference type="PANTHER" id="PTHR12705">
    <property type="entry name" value="ORIGIN RECOGNITION COMPLEX SUBUNIT 5"/>
    <property type="match status" value="1"/>
</dbReference>
<protein>
    <submittedName>
        <fullName evidence="10">Uncharacterized protein</fullName>
    </submittedName>
</protein>
<evidence type="ECO:0000259" key="7">
    <source>
        <dbReference type="Pfam" id="PF13191"/>
    </source>
</evidence>
<organism evidence="10 11">
    <name type="scientific">Peltaster fructicola</name>
    <dbReference type="NCBI Taxonomy" id="286661"/>
    <lineage>
        <taxon>Eukaryota</taxon>
        <taxon>Fungi</taxon>
        <taxon>Dikarya</taxon>
        <taxon>Ascomycota</taxon>
        <taxon>Pezizomycotina</taxon>
        <taxon>Dothideomycetes</taxon>
        <taxon>Dothideomycetes incertae sedis</taxon>
        <taxon>Peltaster</taxon>
    </lineage>
</organism>